<organism evidence="2 3">
    <name type="scientific">Coprinopsis cinerea (strain Okayama-7 / 130 / ATCC MYA-4618 / FGSC 9003)</name>
    <name type="common">Inky cap fungus</name>
    <name type="synonym">Hormographiella aspergillata</name>
    <dbReference type="NCBI Taxonomy" id="240176"/>
    <lineage>
        <taxon>Eukaryota</taxon>
        <taxon>Fungi</taxon>
        <taxon>Dikarya</taxon>
        <taxon>Basidiomycota</taxon>
        <taxon>Agaricomycotina</taxon>
        <taxon>Agaricomycetes</taxon>
        <taxon>Agaricomycetidae</taxon>
        <taxon>Agaricales</taxon>
        <taxon>Agaricineae</taxon>
        <taxon>Psathyrellaceae</taxon>
        <taxon>Coprinopsis</taxon>
    </lineage>
</organism>
<dbReference type="EMBL" id="AACS02000003">
    <property type="protein sequence ID" value="EAU91354.2"/>
    <property type="molecule type" value="Genomic_DNA"/>
</dbReference>
<accession>A8N6L8</accession>
<name>A8N6L8_COPC7</name>
<keyword evidence="3" id="KW-1185">Reference proteome</keyword>
<proteinExistence type="predicted"/>
<dbReference type="OrthoDB" id="3158032at2759"/>
<feature type="region of interest" description="Disordered" evidence="1">
    <location>
        <begin position="612"/>
        <end position="641"/>
    </location>
</feature>
<protein>
    <submittedName>
        <fullName evidence="2">Uncharacterized protein</fullName>
    </submittedName>
</protein>
<dbReference type="eggNOG" id="ENOG502SGDZ">
    <property type="taxonomic scope" value="Eukaryota"/>
</dbReference>
<dbReference type="OMA" id="EMVGSWV"/>
<dbReference type="VEuPathDB" id="FungiDB:CC1G_07389"/>
<dbReference type="KEGG" id="cci:CC1G_07389"/>
<comment type="caution">
    <text evidence="2">The sequence shown here is derived from an EMBL/GenBank/DDBJ whole genome shotgun (WGS) entry which is preliminary data.</text>
</comment>
<reference evidence="2 3" key="1">
    <citation type="journal article" date="2010" name="Proc. Natl. Acad. Sci. U.S.A.">
        <title>Insights into evolution of multicellular fungi from the assembled chromosomes of the mushroom Coprinopsis cinerea (Coprinus cinereus).</title>
        <authorList>
            <person name="Stajich J.E."/>
            <person name="Wilke S.K."/>
            <person name="Ahren D."/>
            <person name="Au C.H."/>
            <person name="Birren B.W."/>
            <person name="Borodovsky M."/>
            <person name="Burns C."/>
            <person name="Canback B."/>
            <person name="Casselton L.A."/>
            <person name="Cheng C.K."/>
            <person name="Deng J."/>
            <person name="Dietrich F.S."/>
            <person name="Fargo D.C."/>
            <person name="Farman M.L."/>
            <person name="Gathman A.C."/>
            <person name="Goldberg J."/>
            <person name="Guigo R."/>
            <person name="Hoegger P.J."/>
            <person name="Hooker J.B."/>
            <person name="Huggins A."/>
            <person name="James T.Y."/>
            <person name="Kamada T."/>
            <person name="Kilaru S."/>
            <person name="Kodira C."/>
            <person name="Kues U."/>
            <person name="Kupfer D."/>
            <person name="Kwan H.S."/>
            <person name="Lomsadze A."/>
            <person name="Li W."/>
            <person name="Lilly W.W."/>
            <person name="Ma L.J."/>
            <person name="Mackey A.J."/>
            <person name="Manning G."/>
            <person name="Martin F."/>
            <person name="Muraguchi H."/>
            <person name="Natvig D.O."/>
            <person name="Palmerini H."/>
            <person name="Ramesh M.A."/>
            <person name="Rehmeyer C.J."/>
            <person name="Roe B.A."/>
            <person name="Shenoy N."/>
            <person name="Stanke M."/>
            <person name="Ter-Hovhannisyan V."/>
            <person name="Tunlid A."/>
            <person name="Velagapudi R."/>
            <person name="Vision T.J."/>
            <person name="Zeng Q."/>
            <person name="Zolan M.E."/>
            <person name="Pukkila P.J."/>
        </authorList>
    </citation>
    <scope>NUCLEOTIDE SEQUENCE [LARGE SCALE GENOMIC DNA]</scope>
    <source>
        <strain evidence="3">Okayama-7 / 130 / ATCC MYA-4618 / FGSC 9003</strain>
    </source>
</reference>
<evidence type="ECO:0000256" key="1">
    <source>
        <dbReference type="SAM" id="MobiDB-lite"/>
    </source>
</evidence>
<dbReference type="Proteomes" id="UP000001861">
    <property type="component" value="Unassembled WGS sequence"/>
</dbReference>
<evidence type="ECO:0000313" key="3">
    <source>
        <dbReference type="Proteomes" id="UP000001861"/>
    </source>
</evidence>
<evidence type="ECO:0000313" key="2">
    <source>
        <dbReference type="EMBL" id="EAU91354.2"/>
    </source>
</evidence>
<gene>
    <name evidence="2" type="ORF">CC1G_07389</name>
</gene>
<dbReference type="GeneID" id="6006916"/>
<dbReference type="InParanoid" id="A8N6L8"/>
<dbReference type="AlphaFoldDB" id="A8N6L8"/>
<dbReference type="RefSeq" id="XP_001830474.2">
    <property type="nucleotide sequence ID" value="XM_001830422.2"/>
</dbReference>
<dbReference type="HOGENOM" id="CLU_014056_0_0_1"/>
<feature type="compositionally biased region" description="Polar residues" evidence="1">
    <location>
        <begin position="666"/>
        <end position="682"/>
    </location>
</feature>
<sequence>MSTDPKALTTAAINRLLRPLRTCCNVLAKLPLPTQATGASRPSATYSSTSTNRLGLIQINQKHDPLVILPPPDKLASQLYFSQEYRGSLELARRVYAVRDAFKNIVVKAKNANVSTRVIPLTALCAITIGQNLQEWEEPDDQDDDQQQQDASNDISYADEMYEAVPAAYRAWLLVSHALAIILDTCPHHPTLICILLDVALIHRLQSEASQLLEALLFLALRPKPNGQSLISSPTHSKFIVEYLDKWISAGFTIDAFMAILFSALGLTENAETWSAKALDTLARRLQSIHPPSLVWLAMGLCRYLSASSLEPAYRGQLSTLLSRWTDCVTNNLLSTDGVPPYCDRAFEYLRTAQHGAWNTTRDESTSVLKDSLCCLAIQLIASPGSLSQWQLDNLGKWLSLSTPRALTFSILVKGTLSPKDDTTSIASYMRQGHKKLKIYASHLQKRQLTAHEASLWTCALHFVENLENDPSLRLVEERPDIKAYRERVMELVDKAEENLLHSSSVIGSVQSFDDLLDGNTMTAPTPMRKNATSDFDELNLATPARRNFDDWAWEDEIGCWVRQKTQQSVSYRDSLLKSVQRRRIAIPTPRTRSVIRHSTSRDTKTEVIPFNLFKRQKSQGLGDTDRPARPTRPRPSKPLNDFVSLLANAASHRTVLHGRNVPRGASQSASLSRRNSPSCCSADSDCKGQSRCGNGVPIRKRAALDEIQSSDPHQASDDVLDLFAYP</sequence>
<feature type="region of interest" description="Disordered" evidence="1">
    <location>
        <begin position="657"/>
        <end position="685"/>
    </location>
</feature>